<accession>A0ACC0CR94</accession>
<keyword evidence="1" id="KW-0503">Monooxygenase</keyword>
<comment type="caution">
    <text evidence="1">The sequence shown here is derived from an EMBL/GenBank/DDBJ whole genome shotgun (WGS) entry which is preliminary data.</text>
</comment>
<reference evidence="1 2" key="1">
    <citation type="journal article" date="2022" name="New Phytol.">
        <title>Ecological generalism drives hyperdiversity of secondary metabolite gene clusters in xylarialean endophytes.</title>
        <authorList>
            <person name="Franco M.E.E."/>
            <person name="Wisecaver J.H."/>
            <person name="Arnold A.E."/>
            <person name="Ju Y.M."/>
            <person name="Slot J.C."/>
            <person name="Ahrendt S."/>
            <person name="Moore L.P."/>
            <person name="Eastman K.E."/>
            <person name="Scott K."/>
            <person name="Konkel Z."/>
            <person name="Mondo S.J."/>
            <person name="Kuo A."/>
            <person name="Hayes R.D."/>
            <person name="Haridas S."/>
            <person name="Andreopoulos B."/>
            <person name="Riley R."/>
            <person name="LaButti K."/>
            <person name="Pangilinan J."/>
            <person name="Lipzen A."/>
            <person name="Amirebrahimi M."/>
            <person name="Yan J."/>
            <person name="Adam C."/>
            <person name="Keymanesh K."/>
            <person name="Ng V."/>
            <person name="Louie K."/>
            <person name="Northen T."/>
            <person name="Drula E."/>
            <person name="Henrissat B."/>
            <person name="Hsieh H.M."/>
            <person name="Youens-Clark K."/>
            <person name="Lutzoni F."/>
            <person name="Miadlikowska J."/>
            <person name="Eastwood D.C."/>
            <person name="Hamelin R.C."/>
            <person name="Grigoriev I.V."/>
            <person name="U'Ren J.M."/>
        </authorList>
    </citation>
    <scope>NUCLEOTIDE SEQUENCE [LARGE SCALE GENOMIC DNA]</scope>
    <source>
        <strain evidence="1 2">ER1909</strain>
    </source>
</reference>
<keyword evidence="1" id="KW-0560">Oxidoreductase</keyword>
<sequence length="527" mass="59061">MNHPHLDALVIGAGFGGIYQLYSLLKLGFNVKLIEKAPGVGGVWFSNNYPGATTDTASYLYRYTWDKDDLQSYLWANNYLSRDEVVAYLDHVVDKHNLRQHIRFSTEMVAADWSEAAGKWHVKTDQSEVIATTYLVMATGVFTRPNVPKIPGMGTFRGPVMHTASWDNNVDIVGKRVGVIGCGSSGIQVSDAIAPIIAELHCFIRHPPYSIPLRFRPVPSSERSDINSRYNEIHAAQLLSKLALDIGEPDTKTLSVTEEERQQTFESLWRDGNSFRFKYGGFGDLASNAEANEEACKFLRAKIRSIVKDPAKADTLTPNDLFTRRPPCDQGWYEMFNQDNVFAVDIQETPITAIEENGIRTSDGKIHELDIIVLATGFQSVRDNGINGRGGVSIGDYWAEEIKTFLGIFIHSFPNLFMVNGPQGPFSIAPVTIETEVDFISEMLSYLRNTDRVDAVVECTLDKETEWVTLCGRSADTETLENTVSSELTSTNIAGAKRSVIFFYNGLKQYRNHLQEVKDMEYRFLLS</sequence>
<keyword evidence="2" id="KW-1185">Reference proteome</keyword>
<protein>
    <submittedName>
        <fullName evidence="1">Cyclohexanone monooxygenase</fullName>
    </submittedName>
</protein>
<organism evidence="1 2">
    <name type="scientific">Hypoxylon rubiginosum</name>
    <dbReference type="NCBI Taxonomy" id="110542"/>
    <lineage>
        <taxon>Eukaryota</taxon>
        <taxon>Fungi</taxon>
        <taxon>Dikarya</taxon>
        <taxon>Ascomycota</taxon>
        <taxon>Pezizomycotina</taxon>
        <taxon>Sordariomycetes</taxon>
        <taxon>Xylariomycetidae</taxon>
        <taxon>Xylariales</taxon>
        <taxon>Hypoxylaceae</taxon>
        <taxon>Hypoxylon</taxon>
    </lineage>
</organism>
<evidence type="ECO:0000313" key="1">
    <source>
        <dbReference type="EMBL" id="KAI6082981.1"/>
    </source>
</evidence>
<evidence type="ECO:0000313" key="2">
    <source>
        <dbReference type="Proteomes" id="UP001497680"/>
    </source>
</evidence>
<dbReference type="EMBL" id="MU394359">
    <property type="protein sequence ID" value="KAI6082981.1"/>
    <property type="molecule type" value="Genomic_DNA"/>
</dbReference>
<name>A0ACC0CR94_9PEZI</name>
<gene>
    <name evidence="1" type="ORF">F4821DRAFT_201624</name>
</gene>
<proteinExistence type="predicted"/>
<dbReference type="Proteomes" id="UP001497680">
    <property type="component" value="Unassembled WGS sequence"/>
</dbReference>